<evidence type="ECO:0000259" key="15">
    <source>
        <dbReference type="Pfam" id="PF13145"/>
    </source>
</evidence>
<evidence type="ECO:0000256" key="10">
    <source>
        <dbReference type="ARBA" id="ARBA00031484"/>
    </source>
</evidence>
<evidence type="ECO:0000256" key="11">
    <source>
        <dbReference type="ARBA" id="ARBA00038408"/>
    </source>
</evidence>
<feature type="domain" description="PpiC" evidence="15">
    <location>
        <begin position="255"/>
        <end position="368"/>
    </location>
</feature>
<evidence type="ECO:0000256" key="7">
    <source>
        <dbReference type="ARBA" id="ARBA00023136"/>
    </source>
</evidence>
<keyword evidence="16" id="KW-0413">Isomerase</keyword>
<dbReference type="SUPFAM" id="SSF54534">
    <property type="entry name" value="FKBP-like"/>
    <property type="match status" value="1"/>
</dbReference>
<dbReference type="Proteomes" id="UP001156882">
    <property type="component" value="Unassembled WGS sequence"/>
</dbReference>
<evidence type="ECO:0000256" key="13">
    <source>
        <dbReference type="ARBA" id="ARBA00042775"/>
    </source>
</evidence>
<accession>A0ABQ6CJG8</accession>
<protein>
    <recommendedName>
        <fullName evidence="2">Parvulin-like PPIase</fullName>
    </recommendedName>
    <alternativeName>
        <fullName evidence="9">Peptidyl-prolyl cis-trans isomerase plp</fullName>
    </alternativeName>
    <alternativeName>
        <fullName evidence="12">Periplasmic chaperone PpiD</fullName>
    </alternativeName>
    <alternativeName>
        <fullName evidence="13">Periplasmic folding chaperone</fullName>
    </alternativeName>
    <alternativeName>
        <fullName evidence="10">Rotamase plp</fullName>
    </alternativeName>
</protein>
<dbReference type="GO" id="GO:0016853">
    <property type="term" value="F:isomerase activity"/>
    <property type="evidence" value="ECO:0007669"/>
    <property type="project" value="UniProtKB-KW"/>
</dbReference>
<dbReference type="InterPro" id="IPR052029">
    <property type="entry name" value="PpiD_chaperone"/>
</dbReference>
<evidence type="ECO:0000256" key="12">
    <source>
        <dbReference type="ARBA" id="ARBA00040743"/>
    </source>
</evidence>
<dbReference type="RefSeq" id="WP_284313593.1">
    <property type="nucleotide sequence ID" value="NZ_BSPC01000028.1"/>
</dbReference>
<evidence type="ECO:0000256" key="3">
    <source>
        <dbReference type="ARBA" id="ARBA00022475"/>
    </source>
</evidence>
<dbReference type="PANTHER" id="PTHR47529">
    <property type="entry name" value="PEPTIDYL-PROLYL CIS-TRANS ISOMERASE D"/>
    <property type="match status" value="1"/>
</dbReference>
<proteinExistence type="inferred from homology"/>
<evidence type="ECO:0000256" key="9">
    <source>
        <dbReference type="ARBA" id="ARBA00030642"/>
    </source>
</evidence>
<name>A0ABQ6CJG8_9HYPH</name>
<evidence type="ECO:0000313" key="17">
    <source>
        <dbReference type="Proteomes" id="UP001156882"/>
    </source>
</evidence>
<feature type="transmembrane region" description="Helical" evidence="14">
    <location>
        <begin position="12"/>
        <end position="34"/>
    </location>
</feature>
<gene>
    <name evidence="16" type="ORF">GCM10007874_35330</name>
</gene>
<dbReference type="EMBL" id="BSPC01000028">
    <property type="protein sequence ID" value="GLS20516.1"/>
    <property type="molecule type" value="Genomic_DNA"/>
</dbReference>
<evidence type="ECO:0000313" key="16">
    <source>
        <dbReference type="EMBL" id="GLS20516.1"/>
    </source>
</evidence>
<dbReference type="InterPro" id="IPR027304">
    <property type="entry name" value="Trigger_fact/SurA_dom_sf"/>
</dbReference>
<evidence type="ECO:0000256" key="5">
    <source>
        <dbReference type="ARBA" id="ARBA00022692"/>
    </source>
</evidence>
<reference evidence="17" key="1">
    <citation type="journal article" date="2019" name="Int. J. Syst. Evol. Microbiol.">
        <title>The Global Catalogue of Microorganisms (GCM) 10K type strain sequencing project: providing services to taxonomists for standard genome sequencing and annotation.</title>
        <authorList>
            <consortium name="The Broad Institute Genomics Platform"/>
            <consortium name="The Broad Institute Genome Sequencing Center for Infectious Disease"/>
            <person name="Wu L."/>
            <person name="Ma J."/>
        </authorList>
    </citation>
    <scope>NUCLEOTIDE SEQUENCE [LARGE SCALE GENOMIC DNA]</scope>
    <source>
        <strain evidence="17">NBRC 101365</strain>
    </source>
</reference>
<sequence length="631" mass="67821">MLSSFRNVMTKGPAKIVTAVIMFLLIGSFGLWGVEGWLHGNSSTDVATVSGTPISGNAFSEAYRRRTTMITQATGQAVTPDLARSLQIDKQVLNSLVADTALDVQAKRLHLGLDQAAMVQAVMNDPNFQVTQPGKPPVFDASTFRRLLQDNGLNEAMFFAQQHEFYLRSQMNEAFAVGGPVSQTMLQAAARFAQEKRNISYFVLPQGSVGDVGQPDAAALQSYYDEHKGQFRTKELRSLTYLLVNPEQIASATTVTDADVQARLATENDKGAGLEQRTVEQIAFPSLDEAKAAAARIASGQITFEGLVAERKLAPEDIDLGTVSRSRLTDAKIADAAFGLAEGATSGAVQGTLTNVILKVTKVVTPQDVVRAELLQQRAQEALRNLRDTIEDERMGGTPLKDIATKLKLQAVSVPAVDAQGLDASGKQAEIPLAAQVVPALFKTEQGSDPEAIDGRDQGLMWFSLDTVVPSRDRTLDEAKADVIAAWSVDEKANRLRQKADDLVKQMNGGKTLEEIAKSVNAQIMPAWDLTRNGQNAPVPPATVSAVFATPLKGFGSSMAANGTDRLIFHVEDNVIPELDPKADQTVATGKQLTAAIGQDLMTEYVAKVQDQLGVTINQTNVDRVVGTGSF</sequence>
<comment type="similarity">
    <text evidence="11">Belongs to the PpiD chaperone family.</text>
</comment>
<keyword evidence="6 14" id="KW-1133">Transmembrane helix</keyword>
<dbReference type="InterPro" id="IPR000297">
    <property type="entry name" value="PPIase_PpiC"/>
</dbReference>
<keyword evidence="4" id="KW-0997">Cell inner membrane</keyword>
<keyword evidence="5 14" id="KW-0812">Transmembrane</keyword>
<keyword evidence="17" id="KW-1185">Reference proteome</keyword>
<evidence type="ECO:0000256" key="14">
    <source>
        <dbReference type="SAM" id="Phobius"/>
    </source>
</evidence>
<keyword evidence="8" id="KW-0143">Chaperone</keyword>
<comment type="caution">
    <text evidence="16">The sequence shown here is derived from an EMBL/GenBank/DDBJ whole genome shotgun (WGS) entry which is preliminary data.</text>
</comment>
<dbReference type="SUPFAM" id="SSF109998">
    <property type="entry name" value="Triger factor/SurA peptide-binding domain-like"/>
    <property type="match status" value="1"/>
</dbReference>
<organism evidence="16 17">
    <name type="scientific">Labrys miyagiensis</name>
    <dbReference type="NCBI Taxonomy" id="346912"/>
    <lineage>
        <taxon>Bacteria</taxon>
        <taxon>Pseudomonadati</taxon>
        <taxon>Pseudomonadota</taxon>
        <taxon>Alphaproteobacteria</taxon>
        <taxon>Hyphomicrobiales</taxon>
        <taxon>Xanthobacteraceae</taxon>
        <taxon>Labrys</taxon>
    </lineage>
</organism>
<comment type="subcellular location">
    <subcellularLocation>
        <location evidence="1">Cell inner membrane</location>
        <topology evidence="1">Single-pass type II membrane protein</topology>
        <orientation evidence="1">Periplasmic side</orientation>
    </subcellularLocation>
</comment>
<evidence type="ECO:0000256" key="1">
    <source>
        <dbReference type="ARBA" id="ARBA00004382"/>
    </source>
</evidence>
<dbReference type="InterPro" id="IPR046357">
    <property type="entry name" value="PPIase_dom_sf"/>
</dbReference>
<dbReference type="Pfam" id="PF13624">
    <property type="entry name" value="SurA_N_3"/>
    <property type="match status" value="1"/>
</dbReference>
<dbReference type="PANTHER" id="PTHR47529:SF1">
    <property type="entry name" value="PERIPLASMIC CHAPERONE PPID"/>
    <property type="match status" value="1"/>
</dbReference>
<evidence type="ECO:0000256" key="2">
    <source>
        <dbReference type="ARBA" id="ARBA00018370"/>
    </source>
</evidence>
<keyword evidence="3" id="KW-1003">Cell membrane</keyword>
<keyword evidence="7 14" id="KW-0472">Membrane</keyword>
<dbReference type="Pfam" id="PF13145">
    <property type="entry name" value="Rotamase_2"/>
    <property type="match status" value="1"/>
</dbReference>
<evidence type="ECO:0000256" key="8">
    <source>
        <dbReference type="ARBA" id="ARBA00023186"/>
    </source>
</evidence>
<evidence type="ECO:0000256" key="6">
    <source>
        <dbReference type="ARBA" id="ARBA00022989"/>
    </source>
</evidence>
<dbReference type="Gene3D" id="3.10.50.40">
    <property type="match status" value="1"/>
</dbReference>
<evidence type="ECO:0000256" key="4">
    <source>
        <dbReference type="ARBA" id="ARBA00022519"/>
    </source>
</evidence>